<protein>
    <submittedName>
        <fullName evidence="2">Uncharacterized protein</fullName>
    </submittedName>
</protein>
<comment type="caution">
    <text evidence="2">The sequence shown here is derived from an EMBL/GenBank/DDBJ whole genome shotgun (WGS) entry which is preliminary data.</text>
</comment>
<dbReference type="Proteomes" id="UP000324351">
    <property type="component" value="Unassembled WGS sequence"/>
</dbReference>
<accession>A0A5B1LYD0</accession>
<name>A0A5B1LYD0_9ACTN</name>
<dbReference type="EMBL" id="VUJW01000011">
    <property type="protein sequence ID" value="KAA1425663.1"/>
    <property type="molecule type" value="Genomic_DNA"/>
</dbReference>
<reference evidence="2 3" key="2">
    <citation type="submission" date="2019-09" db="EMBL/GenBank/DDBJ databases">
        <authorList>
            <person name="Jin C."/>
        </authorList>
    </citation>
    <scope>NUCLEOTIDE SEQUENCE [LARGE SCALE GENOMIC DNA]</scope>
    <source>
        <strain evidence="2 3">BN140041</strain>
    </source>
</reference>
<evidence type="ECO:0000313" key="3">
    <source>
        <dbReference type="Proteomes" id="UP000324351"/>
    </source>
</evidence>
<evidence type="ECO:0000256" key="1">
    <source>
        <dbReference type="SAM" id="MobiDB-lite"/>
    </source>
</evidence>
<gene>
    <name evidence="2" type="ORF">F0U47_17925</name>
</gene>
<reference evidence="2 3" key="1">
    <citation type="submission" date="2019-09" db="EMBL/GenBank/DDBJ databases">
        <title>Nocardioides panacisoli sp. nov., isolated from the soil of a ginseng field.</title>
        <authorList>
            <person name="Cho C."/>
        </authorList>
    </citation>
    <scope>NUCLEOTIDE SEQUENCE [LARGE SCALE GENOMIC DNA]</scope>
    <source>
        <strain evidence="2 3">BN140041</strain>
    </source>
</reference>
<dbReference type="AlphaFoldDB" id="A0A5B1LYD0"/>
<feature type="compositionally biased region" description="Basic and acidic residues" evidence="1">
    <location>
        <begin position="74"/>
        <end position="84"/>
    </location>
</feature>
<sequence>MSLWSRFRALLGDAPATEPEPRDDAAAVQSGLPEDTGGKPDETGVDPHSTTGTSPNDTFVGRAGGDDAGYLETGAEKRAEDERD</sequence>
<dbReference type="RefSeq" id="WP_149751849.1">
    <property type="nucleotide sequence ID" value="NZ_VUJW01000011.1"/>
</dbReference>
<keyword evidence="3" id="KW-1185">Reference proteome</keyword>
<organism evidence="2 3">
    <name type="scientific">Nocardioides antri</name>
    <dbReference type="NCBI Taxonomy" id="2607659"/>
    <lineage>
        <taxon>Bacteria</taxon>
        <taxon>Bacillati</taxon>
        <taxon>Actinomycetota</taxon>
        <taxon>Actinomycetes</taxon>
        <taxon>Propionibacteriales</taxon>
        <taxon>Nocardioidaceae</taxon>
        <taxon>Nocardioides</taxon>
    </lineage>
</organism>
<proteinExistence type="predicted"/>
<feature type="compositionally biased region" description="Polar residues" evidence="1">
    <location>
        <begin position="48"/>
        <end position="57"/>
    </location>
</feature>
<evidence type="ECO:0000313" key="2">
    <source>
        <dbReference type="EMBL" id="KAA1425663.1"/>
    </source>
</evidence>
<feature type="region of interest" description="Disordered" evidence="1">
    <location>
        <begin position="12"/>
        <end position="84"/>
    </location>
</feature>